<organism evidence="5 6">
    <name type="scientific">Alterirhizorhabdus solaris</name>
    <dbReference type="NCBI Taxonomy" id="2529389"/>
    <lineage>
        <taxon>Bacteria</taxon>
        <taxon>Pseudomonadati</taxon>
        <taxon>Pseudomonadota</taxon>
        <taxon>Alphaproteobacteria</taxon>
        <taxon>Sphingomonadales</taxon>
        <taxon>Rhizorhabdaceae</taxon>
        <taxon>Alterirhizorhabdus</taxon>
    </lineage>
</organism>
<reference evidence="5 6" key="1">
    <citation type="submission" date="2019-07" db="EMBL/GenBank/DDBJ databases">
        <title>Sphingomonas solaris sp. nov., isolated from a solar panel from Boston, Massachusetts.</title>
        <authorList>
            <person name="Tanner K."/>
            <person name="Pascual J."/>
            <person name="Mancuso C."/>
            <person name="Pereto J."/>
            <person name="Khalil A."/>
            <person name="Vilanova C."/>
        </authorList>
    </citation>
    <scope>NUCLEOTIDE SEQUENCE [LARGE SCALE GENOMIC DNA]</scope>
    <source>
        <strain evidence="5 6">R4DWN</strain>
    </source>
</reference>
<evidence type="ECO:0000256" key="2">
    <source>
        <dbReference type="SAM" id="SignalP"/>
    </source>
</evidence>
<evidence type="ECO:0000259" key="3">
    <source>
        <dbReference type="Pfam" id="PF02563"/>
    </source>
</evidence>
<dbReference type="PANTHER" id="PTHR33619">
    <property type="entry name" value="POLYSACCHARIDE EXPORT PROTEIN GFCE-RELATED"/>
    <property type="match status" value="1"/>
</dbReference>
<comment type="caution">
    <text evidence="5">The sequence shown here is derived from an EMBL/GenBank/DDBJ whole genome shotgun (WGS) entry which is preliminary data.</text>
</comment>
<dbReference type="Gene3D" id="3.10.560.10">
    <property type="entry name" value="Outer membrane lipoprotein wza domain like"/>
    <property type="match status" value="1"/>
</dbReference>
<evidence type="ECO:0000313" key="6">
    <source>
        <dbReference type="Proteomes" id="UP000318681"/>
    </source>
</evidence>
<dbReference type="Gene3D" id="3.30.1950.10">
    <property type="entry name" value="wza like domain"/>
    <property type="match status" value="1"/>
</dbReference>
<evidence type="ECO:0000313" key="5">
    <source>
        <dbReference type="EMBL" id="TVV71976.1"/>
    </source>
</evidence>
<dbReference type="Pfam" id="PF02563">
    <property type="entry name" value="Poly_export"/>
    <property type="match status" value="1"/>
</dbReference>
<dbReference type="AlphaFoldDB" id="A0A558QXT2"/>
<dbReference type="InterPro" id="IPR003715">
    <property type="entry name" value="Poly_export_N"/>
</dbReference>
<accession>A0A558QXT2</accession>
<proteinExistence type="predicted"/>
<gene>
    <name evidence="5" type="ORF">FOY91_15710</name>
</gene>
<evidence type="ECO:0000256" key="1">
    <source>
        <dbReference type="ARBA" id="ARBA00022729"/>
    </source>
</evidence>
<dbReference type="GO" id="GO:0015159">
    <property type="term" value="F:polysaccharide transmembrane transporter activity"/>
    <property type="evidence" value="ECO:0007669"/>
    <property type="project" value="InterPro"/>
</dbReference>
<protein>
    <submittedName>
        <fullName evidence="5">Polysaccharide export protein</fullName>
    </submittedName>
</protein>
<sequence length="196" mass="20930">MIHISRGLRRITMPVAALAAIASALSGCAGSVPPLPTTAVTPADGVYRLGLGDKLRVNIYGEPQLSGEYQVSGNGAVTLPLVGDVPAVGLTARDLETALTGRYAAGYLRSPRIAVEVYDFRPYFILGEIQKPGRYPSVEGQTVLGAIATAGGFTYRANTKRVFLRRANEQAEYSVDANSSVQIRPGDVIRVGERYF</sequence>
<dbReference type="Pfam" id="PF10531">
    <property type="entry name" value="SLBB"/>
    <property type="match status" value="1"/>
</dbReference>
<feature type="domain" description="Soluble ligand binding" evidence="4">
    <location>
        <begin position="124"/>
        <end position="167"/>
    </location>
</feature>
<evidence type="ECO:0000259" key="4">
    <source>
        <dbReference type="Pfam" id="PF10531"/>
    </source>
</evidence>
<keyword evidence="6" id="KW-1185">Reference proteome</keyword>
<name>A0A558QXT2_9SPHN</name>
<dbReference type="PROSITE" id="PS51257">
    <property type="entry name" value="PROKAR_LIPOPROTEIN"/>
    <property type="match status" value="1"/>
</dbReference>
<dbReference type="Proteomes" id="UP000318681">
    <property type="component" value="Unassembled WGS sequence"/>
</dbReference>
<dbReference type="RefSeq" id="WP_145154066.1">
    <property type="nucleotide sequence ID" value="NZ_VNIM01000075.1"/>
</dbReference>
<dbReference type="InterPro" id="IPR049712">
    <property type="entry name" value="Poly_export"/>
</dbReference>
<dbReference type="EMBL" id="VNIM01000075">
    <property type="protein sequence ID" value="TVV71976.1"/>
    <property type="molecule type" value="Genomic_DNA"/>
</dbReference>
<feature type="signal peptide" evidence="2">
    <location>
        <begin position="1"/>
        <end position="29"/>
    </location>
</feature>
<dbReference type="InterPro" id="IPR019554">
    <property type="entry name" value="Soluble_ligand-bd"/>
</dbReference>
<keyword evidence="1 2" id="KW-0732">Signal</keyword>
<feature type="chain" id="PRO_5021898404" evidence="2">
    <location>
        <begin position="30"/>
        <end position="196"/>
    </location>
</feature>
<dbReference type="PANTHER" id="PTHR33619:SF3">
    <property type="entry name" value="POLYSACCHARIDE EXPORT PROTEIN GFCE-RELATED"/>
    <property type="match status" value="1"/>
</dbReference>
<dbReference type="OrthoDB" id="197007at2"/>
<feature type="domain" description="Polysaccharide export protein N-terminal" evidence="3">
    <location>
        <begin position="43"/>
        <end position="117"/>
    </location>
</feature>